<evidence type="ECO:0000313" key="3">
    <source>
        <dbReference type="Proteomes" id="UP001159363"/>
    </source>
</evidence>
<comment type="caution">
    <text evidence="2">The sequence shown here is derived from an EMBL/GenBank/DDBJ whole genome shotgun (WGS) entry which is preliminary data.</text>
</comment>
<name>A0ABQ9HY99_9NEOP</name>
<gene>
    <name evidence="2" type="ORF">PR048_008524</name>
</gene>
<keyword evidence="1" id="KW-0812">Transmembrane</keyword>
<keyword evidence="1" id="KW-1133">Transmembrane helix</keyword>
<dbReference type="Proteomes" id="UP001159363">
    <property type="component" value="Chromosome 3"/>
</dbReference>
<reference evidence="2 3" key="1">
    <citation type="submission" date="2023-02" db="EMBL/GenBank/DDBJ databases">
        <title>LHISI_Scaffold_Assembly.</title>
        <authorList>
            <person name="Stuart O.P."/>
            <person name="Cleave R."/>
            <person name="Magrath M.J.L."/>
            <person name="Mikheyev A.S."/>
        </authorList>
    </citation>
    <scope>NUCLEOTIDE SEQUENCE [LARGE SCALE GENOMIC DNA]</scope>
    <source>
        <strain evidence="2">Daus_M_001</strain>
        <tissue evidence="2">Leg muscle</tissue>
    </source>
</reference>
<sequence>MYSSEQAPAYLATVRHTSLRLCGGVVVRLLASHLGEPRSIPGGDFHMWESFRMMLLVGGSSRDLPFPPPMHYGDSPSLPHSTIFSSEDLDVKSHADLYIPSYCFHQSIAKFQEQFEVFYFGLLVVEAFHFFMAGVCVGFVRTFTRDVMRSSHTGQSCASQWSFKLACITSGQMLPTEPLTWASDPVSFVKVAKALQFGWGVGVEYRERHNEDAIFKYQYRKKLRQLCKGNCKPRGKTSSLHSRQRKERRRECESCMRRKELQHLLPHAYRISRWLIVGLETLEIRTLLPLFMQGGILRTLIKNYKDSPFESQQVMSIPPAASMGTNSSDDYDETVYANDGMRDLRVNELQNKQLSALNTDEDYMTPTKTSKLGIEDEIGGEGDHEVSIGDNDCDASVDEVSDEKNNSLDVPIHFTNTYPSTSGLKKVEGVKNLGNGEQMRGIASLHGVAKSTVGRSVSRVVDAIVDRLFQYTLSLIFPQLRSLYDYDGSMTLSWRSTYAGGVRGDWRTFWESAIISQQYHATAVFRDADFRQRKKYHRCRKPGELDSRNSSSEWIHKSGSQRYKLGPIA</sequence>
<accession>A0ABQ9HY99</accession>
<keyword evidence="1" id="KW-0472">Membrane</keyword>
<evidence type="ECO:0000256" key="1">
    <source>
        <dbReference type="SAM" id="Phobius"/>
    </source>
</evidence>
<organism evidence="2 3">
    <name type="scientific">Dryococelus australis</name>
    <dbReference type="NCBI Taxonomy" id="614101"/>
    <lineage>
        <taxon>Eukaryota</taxon>
        <taxon>Metazoa</taxon>
        <taxon>Ecdysozoa</taxon>
        <taxon>Arthropoda</taxon>
        <taxon>Hexapoda</taxon>
        <taxon>Insecta</taxon>
        <taxon>Pterygota</taxon>
        <taxon>Neoptera</taxon>
        <taxon>Polyneoptera</taxon>
        <taxon>Phasmatodea</taxon>
        <taxon>Verophasmatodea</taxon>
        <taxon>Anareolatae</taxon>
        <taxon>Phasmatidae</taxon>
        <taxon>Eurycanthinae</taxon>
        <taxon>Dryococelus</taxon>
    </lineage>
</organism>
<dbReference type="EMBL" id="JARBHB010000003">
    <property type="protein sequence ID" value="KAJ8889030.1"/>
    <property type="molecule type" value="Genomic_DNA"/>
</dbReference>
<feature type="transmembrane region" description="Helical" evidence="1">
    <location>
        <begin position="117"/>
        <end position="140"/>
    </location>
</feature>
<protein>
    <submittedName>
        <fullName evidence="2">Uncharacterized protein</fullName>
    </submittedName>
</protein>
<keyword evidence="3" id="KW-1185">Reference proteome</keyword>
<evidence type="ECO:0000313" key="2">
    <source>
        <dbReference type="EMBL" id="KAJ8889030.1"/>
    </source>
</evidence>
<proteinExistence type="predicted"/>